<evidence type="ECO:0000313" key="2">
    <source>
        <dbReference type="Proteomes" id="UP000215335"/>
    </source>
</evidence>
<sequence length="120" mass="13690">MKVFVVCERGVFLGVAETDARRLLDHCIKDGLGGIFESKKILTEYDSISAAEPSNSHSITPAYAAVSIYELFRRGERERERKKNQRKFRSSPLVEHQLSFNSLASLLRARTHHFHSINKS</sequence>
<keyword evidence="2" id="KW-1185">Reference proteome</keyword>
<organism evidence="1 2">
    <name type="scientific">Trichomalopsis sarcophagae</name>
    <dbReference type="NCBI Taxonomy" id="543379"/>
    <lineage>
        <taxon>Eukaryota</taxon>
        <taxon>Metazoa</taxon>
        <taxon>Ecdysozoa</taxon>
        <taxon>Arthropoda</taxon>
        <taxon>Hexapoda</taxon>
        <taxon>Insecta</taxon>
        <taxon>Pterygota</taxon>
        <taxon>Neoptera</taxon>
        <taxon>Endopterygota</taxon>
        <taxon>Hymenoptera</taxon>
        <taxon>Apocrita</taxon>
        <taxon>Proctotrupomorpha</taxon>
        <taxon>Chalcidoidea</taxon>
        <taxon>Pteromalidae</taxon>
        <taxon>Pteromalinae</taxon>
        <taxon>Trichomalopsis</taxon>
    </lineage>
</organism>
<dbReference type="Proteomes" id="UP000215335">
    <property type="component" value="Unassembled WGS sequence"/>
</dbReference>
<gene>
    <name evidence="1" type="ORF">TSAR_012688</name>
</gene>
<evidence type="ECO:0000313" key="1">
    <source>
        <dbReference type="EMBL" id="OXU31343.1"/>
    </source>
</evidence>
<dbReference type="EMBL" id="NNAY01000067">
    <property type="protein sequence ID" value="OXU31343.1"/>
    <property type="molecule type" value="Genomic_DNA"/>
</dbReference>
<accession>A0A232FL79</accession>
<reference evidence="1 2" key="1">
    <citation type="journal article" date="2017" name="Curr. Biol.">
        <title>The Evolution of Venom by Co-option of Single-Copy Genes.</title>
        <authorList>
            <person name="Martinson E.O."/>
            <person name="Mrinalini"/>
            <person name="Kelkar Y.D."/>
            <person name="Chang C.H."/>
            <person name="Werren J.H."/>
        </authorList>
    </citation>
    <scope>NUCLEOTIDE SEQUENCE [LARGE SCALE GENOMIC DNA]</scope>
    <source>
        <strain evidence="1 2">Alberta</strain>
        <tissue evidence="1">Whole body</tissue>
    </source>
</reference>
<proteinExistence type="predicted"/>
<dbReference type="AlphaFoldDB" id="A0A232FL79"/>
<comment type="caution">
    <text evidence="1">The sequence shown here is derived from an EMBL/GenBank/DDBJ whole genome shotgun (WGS) entry which is preliminary data.</text>
</comment>
<name>A0A232FL79_9HYME</name>
<protein>
    <submittedName>
        <fullName evidence="1">Uncharacterized protein</fullName>
    </submittedName>
</protein>